<proteinExistence type="predicted"/>
<gene>
    <name evidence="1" type="ORF">PQG43_10325</name>
</gene>
<organism evidence="1 2">
    <name type="scientific">Aquirufa aurantiipilula</name>
    <dbReference type="NCBI Taxonomy" id="2696561"/>
    <lineage>
        <taxon>Bacteria</taxon>
        <taxon>Pseudomonadati</taxon>
        <taxon>Bacteroidota</taxon>
        <taxon>Cytophagia</taxon>
        <taxon>Cytophagales</taxon>
        <taxon>Flectobacillaceae</taxon>
        <taxon>Aquirufa</taxon>
    </lineage>
</organism>
<name>A0ABT6BLB3_9BACT</name>
<keyword evidence="2" id="KW-1185">Reference proteome</keyword>
<accession>A0ABT6BLB3</accession>
<dbReference type="RefSeq" id="WP_276344585.1">
    <property type="nucleotide sequence ID" value="NZ_JARJOW010000006.1"/>
</dbReference>
<protein>
    <submittedName>
        <fullName evidence="1">Uncharacterized protein</fullName>
    </submittedName>
</protein>
<dbReference type="Proteomes" id="UP001321344">
    <property type="component" value="Unassembled WGS sequence"/>
</dbReference>
<evidence type="ECO:0000313" key="2">
    <source>
        <dbReference type="Proteomes" id="UP001321344"/>
    </source>
</evidence>
<reference evidence="1 2" key="1">
    <citation type="submission" date="2023-03" db="EMBL/GenBank/DDBJ databases">
        <title>Genome sequencing of Aquirufa.</title>
        <authorList>
            <person name="Pitt A."/>
            <person name="Hahn M.W."/>
        </authorList>
    </citation>
    <scope>NUCLEOTIDE SEQUENCE [LARGE SCALE GENOMIC DNA]</scope>
    <source>
        <strain evidence="1 2">WAEICH-18A</strain>
    </source>
</reference>
<comment type="caution">
    <text evidence="1">The sequence shown here is derived from an EMBL/GenBank/DDBJ whole genome shotgun (WGS) entry which is preliminary data.</text>
</comment>
<evidence type="ECO:0000313" key="1">
    <source>
        <dbReference type="EMBL" id="MDF5691261.1"/>
    </source>
</evidence>
<sequence length="100" mass="11660">MKQIIGLTQESTIENNFKVKKTEQKELSFFNLLFEEDRDNTEEDDEAESVHFDFSSFDLQSHFSFNNPYSGALRSVAIPSMMANSYSSTPFFILFRNIRL</sequence>
<dbReference type="EMBL" id="JARJOW010000006">
    <property type="protein sequence ID" value="MDF5691261.1"/>
    <property type="molecule type" value="Genomic_DNA"/>
</dbReference>